<feature type="chain" id="PRO_5020256151" description="Lipoprotein" evidence="1">
    <location>
        <begin position="17"/>
        <end position="140"/>
    </location>
</feature>
<dbReference type="Proteomes" id="UP000295382">
    <property type="component" value="Unassembled WGS sequence"/>
</dbReference>
<dbReference type="OrthoDB" id="8549440at2"/>
<name>A0A4R3HQI5_PAULE</name>
<evidence type="ECO:0000313" key="2">
    <source>
        <dbReference type="EMBL" id="TCS33268.1"/>
    </source>
</evidence>
<dbReference type="RefSeq" id="WP_132260225.1">
    <property type="nucleotide sequence ID" value="NZ_SLZQ01000017.1"/>
</dbReference>
<comment type="caution">
    <text evidence="2">The sequence shown here is derived from an EMBL/GenBank/DDBJ whole genome shotgun (WGS) entry which is preliminary data.</text>
</comment>
<organism evidence="2 3">
    <name type="scientific">Paucimonas lemoignei</name>
    <name type="common">Pseudomonas lemoignei</name>
    <dbReference type="NCBI Taxonomy" id="29443"/>
    <lineage>
        <taxon>Bacteria</taxon>
        <taxon>Pseudomonadati</taxon>
        <taxon>Pseudomonadota</taxon>
        <taxon>Betaproteobacteria</taxon>
        <taxon>Burkholderiales</taxon>
        <taxon>Burkholderiaceae</taxon>
        <taxon>Paucimonas</taxon>
    </lineage>
</organism>
<dbReference type="AlphaFoldDB" id="A0A4R3HQI5"/>
<evidence type="ECO:0000256" key="1">
    <source>
        <dbReference type="SAM" id="SignalP"/>
    </source>
</evidence>
<keyword evidence="1" id="KW-0732">Signal</keyword>
<gene>
    <name evidence="2" type="ORF">EDC30_11721</name>
</gene>
<evidence type="ECO:0000313" key="3">
    <source>
        <dbReference type="Proteomes" id="UP000295382"/>
    </source>
</evidence>
<feature type="signal peptide" evidence="1">
    <location>
        <begin position="1"/>
        <end position="16"/>
    </location>
</feature>
<dbReference type="EMBL" id="SLZQ01000017">
    <property type="protein sequence ID" value="TCS33268.1"/>
    <property type="molecule type" value="Genomic_DNA"/>
</dbReference>
<sequence>MRYLILALPLALAACASTEPVADKGITVETVSRQQVINGAECVVSNGNGSWQVTTPGTVNPGGVNGDLRVVCNKAGYRTSEFLFRPTSYPVASSGSSLGIGLGGGGRNVGGGIGFSLPIGGRSGNNGNYPPRVTVEMTPL</sequence>
<accession>A0A4R3HQI5</accession>
<evidence type="ECO:0008006" key="4">
    <source>
        <dbReference type="Google" id="ProtNLM"/>
    </source>
</evidence>
<dbReference type="PROSITE" id="PS51257">
    <property type="entry name" value="PROKAR_LIPOPROTEIN"/>
    <property type="match status" value="1"/>
</dbReference>
<reference evidence="2 3" key="1">
    <citation type="submission" date="2019-03" db="EMBL/GenBank/DDBJ databases">
        <title>Genomic Encyclopedia of Type Strains, Phase IV (KMG-IV): sequencing the most valuable type-strain genomes for metagenomic binning, comparative biology and taxonomic classification.</title>
        <authorList>
            <person name="Goeker M."/>
        </authorList>
    </citation>
    <scope>NUCLEOTIDE SEQUENCE [LARGE SCALE GENOMIC DNA]</scope>
    <source>
        <strain evidence="2 3">DSM 7445</strain>
    </source>
</reference>
<protein>
    <recommendedName>
        <fullName evidence="4">Lipoprotein</fullName>
    </recommendedName>
</protein>
<proteinExistence type="predicted"/>
<keyword evidence="3" id="KW-1185">Reference proteome</keyword>